<dbReference type="PANTHER" id="PTHR30461">
    <property type="entry name" value="DNA-INVERTASE FROM LAMBDOID PROPHAGE"/>
    <property type="match status" value="1"/>
</dbReference>
<evidence type="ECO:0000259" key="1">
    <source>
        <dbReference type="PROSITE" id="PS51736"/>
    </source>
</evidence>
<dbReference type="InterPro" id="IPR038109">
    <property type="entry name" value="DNA_bind_recomb_sf"/>
</dbReference>
<proteinExistence type="predicted"/>
<dbReference type="Pfam" id="PF00239">
    <property type="entry name" value="Resolvase"/>
    <property type="match status" value="1"/>
</dbReference>
<dbReference type="InterPro" id="IPR011109">
    <property type="entry name" value="DNA_bind_recombinase_dom"/>
</dbReference>
<organism evidence="3 4">
    <name type="scientific">Tsukamurella paurometabola</name>
    <name type="common">Corynebacterium paurometabolum</name>
    <dbReference type="NCBI Taxonomy" id="2061"/>
    <lineage>
        <taxon>Bacteria</taxon>
        <taxon>Bacillati</taxon>
        <taxon>Actinomycetota</taxon>
        <taxon>Actinomycetes</taxon>
        <taxon>Mycobacteriales</taxon>
        <taxon>Tsukamurellaceae</taxon>
        <taxon>Tsukamurella</taxon>
    </lineage>
</organism>
<dbReference type="InterPro" id="IPR036162">
    <property type="entry name" value="Resolvase-like_N_sf"/>
</dbReference>
<dbReference type="Proteomes" id="UP000271626">
    <property type="component" value="Chromosome"/>
</dbReference>
<dbReference type="SUPFAM" id="SSF53041">
    <property type="entry name" value="Resolvase-like"/>
    <property type="match status" value="1"/>
</dbReference>
<dbReference type="InterPro" id="IPR006119">
    <property type="entry name" value="Resolv_N"/>
</dbReference>
<name>A0A3P8L5U5_TSUPA</name>
<dbReference type="RefSeq" id="WP_126198300.1">
    <property type="nucleotide sequence ID" value="NZ_CP085954.1"/>
</dbReference>
<dbReference type="GO" id="GO:0003677">
    <property type="term" value="F:DNA binding"/>
    <property type="evidence" value="ECO:0007669"/>
    <property type="project" value="InterPro"/>
</dbReference>
<evidence type="ECO:0000313" key="4">
    <source>
        <dbReference type="Proteomes" id="UP000271626"/>
    </source>
</evidence>
<dbReference type="Pfam" id="PF07508">
    <property type="entry name" value="Recombinase"/>
    <property type="match status" value="1"/>
</dbReference>
<sequence length="476" mass="52755">MSTPASAPGRAVIYARVSSDRAGGRSVEEQVSECRTECERHAWPVADVLVDNDVSASRYATKDRPEYARLQALLQPGDVLVMWEASRAQRDLKRYVELRDLCARRGVRWSYSGRLYDLSDGDDRFSTGLDALLAEKEAEQTRTRILRAHRANLADGKPHGRVPYGYRIIRDPETGKPVRREPHPGQAPLIAEAARRVLAGQSFASVVRWIAEQDDSLRWDAAKLRRLLINPTLAGFRVHTEVKDGVRGPRMIHGRGTWEPILTEDQHNDLVALFAARQSGPRGVPVKYLVSGIAECGVCGEKVWRGRGGTKKDGSRYEVYTCRPGRHAARRLDLVDEAVHEVVEQILTSPAVLAALAETPEADTTAPARLAELRARLDAVETEIIEGRMPASTGARAATRLEALIAEAEAAAAPVFTDPAVRSLATAADPVAEWRGMPLADQREFIKATLHIRIERIGRGRWHDKRAGITIEPQRR</sequence>
<accession>A0A3P8L5U5</accession>
<dbReference type="Gene3D" id="3.90.1750.20">
    <property type="entry name" value="Putative Large Serine Recombinase, Chain B, Domain 2"/>
    <property type="match status" value="1"/>
</dbReference>
<dbReference type="CDD" id="cd00338">
    <property type="entry name" value="Ser_Recombinase"/>
    <property type="match status" value="1"/>
</dbReference>
<dbReference type="OrthoDB" id="4500247at2"/>
<dbReference type="Gene3D" id="3.40.50.1390">
    <property type="entry name" value="Resolvase, N-terminal catalytic domain"/>
    <property type="match status" value="1"/>
</dbReference>
<dbReference type="InterPro" id="IPR050639">
    <property type="entry name" value="SSR_resolvase"/>
</dbReference>
<dbReference type="AlphaFoldDB" id="A0A3P8L5U5"/>
<gene>
    <name evidence="3" type="ORF">NCTC10741_04345</name>
</gene>
<evidence type="ECO:0000259" key="2">
    <source>
        <dbReference type="PROSITE" id="PS51737"/>
    </source>
</evidence>
<protein>
    <submittedName>
        <fullName evidence="3">Resolvase, N terminal domain</fullName>
    </submittedName>
</protein>
<dbReference type="PROSITE" id="PS51737">
    <property type="entry name" value="RECOMBINASE_DNA_BIND"/>
    <property type="match status" value="1"/>
</dbReference>
<feature type="domain" description="Resolvase/invertase-type recombinase catalytic" evidence="1">
    <location>
        <begin position="10"/>
        <end position="156"/>
    </location>
</feature>
<evidence type="ECO:0000313" key="3">
    <source>
        <dbReference type="EMBL" id="VDR41175.1"/>
    </source>
</evidence>
<dbReference type="GO" id="GO:0000150">
    <property type="term" value="F:DNA strand exchange activity"/>
    <property type="evidence" value="ECO:0007669"/>
    <property type="project" value="InterPro"/>
</dbReference>
<dbReference type="PANTHER" id="PTHR30461:SF23">
    <property type="entry name" value="DNA RECOMBINASE-RELATED"/>
    <property type="match status" value="1"/>
</dbReference>
<dbReference type="EMBL" id="LR131273">
    <property type="protein sequence ID" value="VDR41175.1"/>
    <property type="molecule type" value="Genomic_DNA"/>
</dbReference>
<dbReference type="SMART" id="SM00857">
    <property type="entry name" value="Resolvase"/>
    <property type="match status" value="1"/>
</dbReference>
<feature type="domain" description="Recombinase" evidence="2">
    <location>
        <begin position="163"/>
        <end position="280"/>
    </location>
</feature>
<dbReference type="PROSITE" id="PS51736">
    <property type="entry name" value="RECOMBINASES_3"/>
    <property type="match status" value="1"/>
</dbReference>
<reference evidence="3 4" key="1">
    <citation type="submission" date="2018-12" db="EMBL/GenBank/DDBJ databases">
        <authorList>
            <consortium name="Pathogen Informatics"/>
        </authorList>
    </citation>
    <scope>NUCLEOTIDE SEQUENCE [LARGE SCALE GENOMIC DNA]</scope>
    <source>
        <strain evidence="3 4">NCTC10741</strain>
    </source>
</reference>